<organism evidence="1 2">
    <name type="scientific">Macroventuria anomochaeta</name>
    <dbReference type="NCBI Taxonomy" id="301207"/>
    <lineage>
        <taxon>Eukaryota</taxon>
        <taxon>Fungi</taxon>
        <taxon>Dikarya</taxon>
        <taxon>Ascomycota</taxon>
        <taxon>Pezizomycotina</taxon>
        <taxon>Dothideomycetes</taxon>
        <taxon>Pleosporomycetidae</taxon>
        <taxon>Pleosporales</taxon>
        <taxon>Pleosporineae</taxon>
        <taxon>Didymellaceae</taxon>
        <taxon>Macroventuria</taxon>
    </lineage>
</organism>
<name>A0ACB6S7C2_9PLEO</name>
<protein>
    <submittedName>
        <fullName evidence="1">Uncharacterized protein</fullName>
    </submittedName>
</protein>
<reference evidence="1" key="1">
    <citation type="journal article" date="2020" name="Stud. Mycol.">
        <title>101 Dothideomycetes genomes: a test case for predicting lifestyles and emergence of pathogens.</title>
        <authorList>
            <person name="Haridas S."/>
            <person name="Albert R."/>
            <person name="Binder M."/>
            <person name="Bloem J."/>
            <person name="Labutti K."/>
            <person name="Salamov A."/>
            <person name="Andreopoulos B."/>
            <person name="Baker S."/>
            <person name="Barry K."/>
            <person name="Bills G."/>
            <person name="Bluhm B."/>
            <person name="Cannon C."/>
            <person name="Castanera R."/>
            <person name="Culley D."/>
            <person name="Daum C."/>
            <person name="Ezra D."/>
            <person name="Gonzalez J."/>
            <person name="Henrissat B."/>
            <person name="Kuo A."/>
            <person name="Liang C."/>
            <person name="Lipzen A."/>
            <person name="Lutzoni F."/>
            <person name="Magnuson J."/>
            <person name="Mondo S."/>
            <person name="Nolan M."/>
            <person name="Ohm R."/>
            <person name="Pangilinan J."/>
            <person name="Park H.-J."/>
            <person name="Ramirez L."/>
            <person name="Alfaro M."/>
            <person name="Sun H."/>
            <person name="Tritt A."/>
            <person name="Yoshinaga Y."/>
            <person name="Zwiers L.-H."/>
            <person name="Turgeon B."/>
            <person name="Goodwin S."/>
            <person name="Spatafora J."/>
            <person name="Crous P."/>
            <person name="Grigoriev I."/>
        </authorList>
    </citation>
    <scope>NUCLEOTIDE SEQUENCE</scope>
    <source>
        <strain evidence="1">CBS 525.71</strain>
    </source>
</reference>
<sequence length="54" mass="6334">MRDWPVASKWYDSNHKQLCPCGEYEPYESLEQRLAMHKHPDIGDEEAATICQLI</sequence>
<evidence type="ECO:0000313" key="1">
    <source>
        <dbReference type="EMBL" id="KAF2630041.1"/>
    </source>
</evidence>
<gene>
    <name evidence="1" type="ORF">BU25DRAFT_485206</name>
</gene>
<comment type="caution">
    <text evidence="1">The sequence shown here is derived from an EMBL/GenBank/DDBJ whole genome shotgun (WGS) entry which is preliminary data.</text>
</comment>
<dbReference type="EMBL" id="MU006708">
    <property type="protein sequence ID" value="KAF2630041.1"/>
    <property type="molecule type" value="Genomic_DNA"/>
</dbReference>
<keyword evidence="2" id="KW-1185">Reference proteome</keyword>
<proteinExistence type="predicted"/>
<evidence type="ECO:0000313" key="2">
    <source>
        <dbReference type="Proteomes" id="UP000799754"/>
    </source>
</evidence>
<dbReference type="Proteomes" id="UP000799754">
    <property type="component" value="Unassembled WGS sequence"/>
</dbReference>
<accession>A0ACB6S7C2</accession>